<dbReference type="EMBL" id="PDLM01000001">
    <property type="protein sequence ID" value="RDW89670.1"/>
    <property type="molecule type" value="Genomic_DNA"/>
</dbReference>
<evidence type="ECO:0000313" key="7">
    <source>
        <dbReference type="Proteomes" id="UP000256645"/>
    </source>
</evidence>
<keyword evidence="4" id="KW-0408">Iron</keyword>
<evidence type="ECO:0000256" key="1">
    <source>
        <dbReference type="ARBA" id="ARBA00008056"/>
    </source>
</evidence>
<dbReference type="SUPFAM" id="SSF51197">
    <property type="entry name" value="Clavaminate synthase-like"/>
    <property type="match status" value="1"/>
</dbReference>
<comment type="similarity">
    <text evidence="1">Belongs to the iron/ascorbate-dependent oxidoreductase family.</text>
</comment>
<keyword evidence="2" id="KW-0479">Metal-binding</keyword>
<feature type="domain" description="Isopenicillin N synthase-like Fe(2+) 2OG dioxygenase" evidence="5">
    <location>
        <begin position="218"/>
        <end position="272"/>
    </location>
</feature>
<evidence type="ECO:0000256" key="3">
    <source>
        <dbReference type="ARBA" id="ARBA00023002"/>
    </source>
</evidence>
<dbReference type="PANTHER" id="PTHR10209">
    <property type="entry name" value="OXIDOREDUCTASE, 2OG-FE II OXYGENASE FAMILY PROTEIN"/>
    <property type="match status" value="1"/>
</dbReference>
<dbReference type="AlphaFoldDB" id="A0A3D8STM4"/>
<accession>A0A3D8STM4</accession>
<keyword evidence="7" id="KW-1185">Reference proteome</keyword>
<dbReference type="InterPro" id="IPR044861">
    <property type="entry name" value="IPNS-like_FE2OG_OXY"/>
</dbReference>
<evidence type="ECO:0000313" key="6">
    <source>
        <dbReference type="EMBL" id="RDW89670.1"/>
    </source>
</evidence>
<evidence type="ECO:0000256" key="4">
    <source>
        <dbReference type="ARBA" id="ARBA00023004"/>
    </source>
</evidence>
<dbReference type="Proteomes" id="UP000256645">
    <property type="component" value="Unassembled WGS sequence"/>
</dbReference>
<dbReference type="Gene3D" id="2.60.120.330">
    <property type="entry name" value="B-lactam Antibiotic, Isopenicillin N Synthase, Chain"/>
    <property type="match status" value="1"/>
</dbReference>
<evidence type="ECO:0000259" key="5">
    <source>
        <dbReference type="Pfam" id="PF03171"/>
    </source>
</evidence>
<name>A0A3D8STM4_9HELO</name>
<dbReference type="STRING" id="1849047.A0A3D8STM4"/>
<dbReference type="GO" id="GO:0046872">
    <property type="term" value="F:metal ion binding"/>
    <property type="evidence" value="ECO:0007669"/>
    <property type="project" value="UniProtKB-KW"/>
</dbReference>
<evidence type="ECO:0000256" key="2">
    <source>
        <dbReference type="ARBA" id="ARBA00022723"/>
    </source>
</evidence>
<dbReference type="OrthoDB" id="406156at2759"/>
<dbReference type="InterPro" id="IPR027443">
    <property type="entry name" value="IPNS-like_sf"/>
</dbReference>
<reference evidence="6 7" key="1">
    <citation type="journal article" date="2018" name="IMA Fungus">
        <title>IMA Genome-F 9: Draft genome sequence of Annulohypoxylon stygium, Aspergillus mulundensis, Berkeleyomyces basicola (syn. Thielaviopsis basicola), Ceratocystis smalleyi, two Cercospora beticola strains, Coleophoma cylindrospora, Fusarium fracticaudum, Phialophora cf. hyalina, and Morchella septimelata.</title>
        <authorList>
            <person name="Wingfield B.D."/>
            <person name="Bills G.F."/>
            <person name="Dong Y."/>
            <person name="Huang W."/>
            <person name="Nel W.J."/>
            <person name="Swalarsk-Parry B.S."/>
            <person name="Vaghefi N."/>
            <person name="Wilken P.M."/>
            <person name="An Z."/>
            <person name="de Beer Z.W."/>
            <person name="De Vos L."/>
            <person name="Chen L."/>
            <person name="Duong T.A."/>
            <person name="Gao Y."/>
            <person name="Hammerbacher A."/>
            <person name="Kikkert J.R."/>
            <person name="Li Y."/>
            <person name="Li H."/>
            <person name="Li K."/>
            <person name="Li Q."/>
            <person name="Liu X."/>
            <person name="Ma X."/>
            <person name="Naidoo K."/>
            <person name="Pethybridge S.J."/>
            <person name="Sun J."/>
            <person name="Steenkamp E.T."/>
            <person name="van der Nest M.A."/>
            <person name="van Wyk S."/>
            <person name="Wingfield M.J."/>
            <person name="Xiong C."/>
            <person name="Yue Q."/>
            <person name="Zhang X."/>
        </authorList>
    </citation>
    <scope>NUCLEOTIDE SEQUENCE [LARGE SCALE GENOMIC DNA]</scope>
    <source>
        <strain evidence="6 7">BP6252</strain>
    </source>
</reference>
<keyword evidence="3" id="KW-0560">Oxidoreductase</keyword>
<comment type="caution">
    <text evidence="6">The sequence shown here is derived from an EMBL/GenBank/DDBJ whole genome shotgun (WGS) entry which is preliminary data.</text>
</comment>
<dbReference type="Pfam" id="PF03171">
    <property type="entry name" value="2OG-FeII_Oxy"/>
    <property type="match status" value="1"/>
</dbReference>
<organism evidence="6 7">
    <name type="scientific">Coleophoma cylindrospora</name>
    <dbReference type="NCBI Taxonomy" id="1849047"/>
    <lineage>
        <taxon>Eukaryota</taxon>
        <taxon>Fungi</taxon>
        <taxon>Dikarya</taxon>
        <taxon>Ascomycota</taxon>
        <taxon>Pezizomycotina</taxon>
        <taxon>Leotiomycetes</taxon>
        <taxon>Helotiales</taxon>
        <taxon>Dermateaceae</taxon>
        <taxon>Coleophoma</taxon>
    </lineage>
</organism>
<dbReference type="PANTHER" id="PTHR10209:SF172">
    <property type="entry name" value="FE2OG DIOXYGENASE DOMAIN-CONTAINING PROTEIN"/>
    <property type="match status" value="1"/>
</dbReference>
<dbReference type="GO" id="GO:0016491">
    <property type="term" value="F:oxidoreductase activity"/>
    <property type="evidence" value="ECO:0007669"/>
    <property type="project" value="UniProtKB-KW"/>
</dbReference>
<gene>
    <name evidence="6" type="ORF">BP6252_01702</name>
</gene>
<proteinExistence type="inferred from homology"/>
<protein>
    <submittedName>
        <fullName evidence="6">Clavaminate synthase-like protein</fullName>
    </submittedName>
</protein>
<sequence>MTAAMFNPPSPSTSKPTVPKWIPPKTTEMVTDWADLRTIDLSLLDSPDPAVVEELVATTKAAIKEDGFLFLTDYGLHRQFDLAQYLHSNISQSDRERLHWDPSKGTFAGFKPRLGWKKEAGAPDGIEQFNFYSPQFADHGKVPTCILPFMDEITSFCDYLMNSVNRRLLKLLSKVLELPDDYLWDNVQSHTGLVGEGYYRHALFYPLEGEAKTAMKGVRMYGHTDYGTTTLLFSVPITALQIWTKDNKWKYVPYRPGALVINLGETLEVAEPPLDQQHEQRLSLVFFNGSAGDMRLKPALESPLLQREGFVLKQGVFMNFKKLMDSGVPVPTNREWREANVSTRVQSAPEERLGGIKEIDGVKYGEDIILGVPVTIPV</sequence>